<feature type="compositionally biased region" description="Low complexity" evidence="1">
    <location>
        <begin position="58"/>
        <end position="72"/>
    </location>
</feature>
<organism evidence="2 3">
    <name type="scientific">Prunus yedoensis var. nudiflora</name>
    <dbReference type="NCBI Taxonomy" id="2094558"/>
    <lineage>
        <taxon>Eukaryota</taxon>
        <taxon>Viridiplantae</taxon>
        <taxon>Streptophyta</taxon>
        <taxon>Embryophyta</taxon>
        <taxon>Tracheophyta</taxon>
        <taxon>Spermatophyta</taxon>
        <taxon>Magnoliopsida</taxon>
        <taxon>eudicotyledons</taxon>
        <taxon>Gunneridae</taxon>
        <taxon>Pentapetalae</taxon>
        <taxon>rosids</taxon>
        <taxon>fabids</taxon>
        <taxon>Rosales</taxon>
        <taxon>Rosaceae</taxon>
        <taxon>Amygdaloideae</taxon>
        <taxon>Amygdaleae</taxon>
        <taxon>Prunus</taxon>
    </lineage>
</organism>
<reference evidence="2 3" key="1">
    <citation type="submission" date="2018-02" db="EMBL/GenBank/DDBJ databases">
        <title>Draft genome of wild Prunus yedoensis var. nudiflora.</title>
        <authorList>
            <person name="Baek S."/>
            <person name="Kim J.-H."/>
            <person name="Choi K."/>
            <person name="Kim G.-B."/>
            <person name="Cho A."/>
            <person name="Jang H."/>
            <person name="Shin C.-H."/>
            <person name="Yu H.-J."/>
            <person name="Mun J.-H."/>
        </authorList>
    </citation>
    <scope>NUCLEOTIDE SEQUENCE [LARGE SCALE GENOMIC DNA]</scope>
    <source>
        <strain evidence="3">cv. Jeju island</strain>
        <tissue evidence="2">Leaf</tissue>
    </source>
</reference>
<protein>
    <submittedName>
        <fullName evidence="2">Uncharacterized protein</fullName>
    </submittedName>
</protein>
<evidence type="ECO:0000313" key="2">
    <source>
        <dbReference type="EMBL" id="PQM39935.1"/>
    </source>
</evidence>
<accession>A0A314UQY1</accession>
<dbReference type="AlphaFoldDB" id="A0A314UQY1"/>
<evidence type="ECO:0000313" key="3">
    <source>
        <dbReference type="Proteomes" id="UP000250321"/>
    </source>
</evidence>
<evidence type="ECO:0000256" key="1">
    <source>
        <dbReference type="SAM" id="MobiDB-lite"/>
    </source>
</evidence>
<gene>
    <name evidence="2" type="ORF">Pyn_35736</name>
</gene>
<keyword evidence="3" id="KW-1185">Reference proteome</keyword>
<sequence>MERELRVFGSSPSSGNESTSPHSLKSTLKSRREVSLPRAHCIRFAISFLQDSIRSDFNSDGNPPSGNDSSSGHSVMSID</sequence>
<feature type="compositionally biased region" description="Low complexity" evidence="1">
    <location>
        <begin position="9"/>
        <end position="23"/>
    </location>
</feature>
<comment type="caution">
    <text evidence="2">The sequence shown here is derived from an EMBL/GenBank/DDBJ whole genome shotgun (WGS) entry which is preliminary data.</text>
</comment>
<name>A0A314UQY1_PRUYE</name>
<feature type="region of interest" description="Disordered" evidence="1">
    <location>
        <begin position="1"/>
        <end position="34"/>
    </location>
</feature>
<dbReference type="Proteomes" id="UP000250321">
    <property type="component" value="Unassembled WGS sequence"/>
</dbReference>
<dbReference type="EMBL" id="PJQY01003122">
    <property type="protein sequence ID" value="PQM39935.1"/>
    <property type="molecule type" value="Genomic_DNA"/>
</dbReference>
<feature type="region of interest" description="Disordered" evidence="1">
    <location>
        <begin position="55"/>
        <end position="79"/>
    </location>
</feature>
<proteinExistence type="predicted"/>